<evidence type="ECO:0000313" key="2">
    <source>
        <dbReference type="Proteomes" id="UP000074382"/>
    </source>
</evidence>
<comment type="caution">
    <text evidence="1">The sequence shown here is derived from an EMBL/GenBank/DDBJ whole genome shotgun (WGS) entry which is preliminary data.</text>
</comment>
<reference evidence="2" key="1">
    <citation type="journal article" date="2017" name="Acta Aliment.">
        <title>Plant polysaccharide degrading enzyme system of Thermpbifida cellulosilytica TB100 revealed by de novo genome project data.</title>
        <authorList>
            <person name="Toth A."/>
            <person name="Baka E."/>
            <person name="Luzics S."/>
            <person name="Bata-Vidacs I."/>
            <person name="Nagy I."/>
            <person name="Balint B."/>
            <person name="Herceg R."/>
            <person name="Olasz F."/>
            <person name="Wilk T."/>
            <person name="Nagy T."/>
            <person name="Kriszt B."/>
            <person name="Nagy I."/>
            <person name="Kukolya J."/>
        </authorList>
    </citation>
    <scope>NUCLEOTIDE SEQUENCE [LARGE SCALE GENOMIC DNA]</scope>
    <source>
        <strain evidence="2">TB100</strain>
    </source>
</reference>
<name>A0A147KJB1_THECS</name>
<gene>
    <name evidence="1" type="ORF">AC529_07325</name>
</gene>
<dbReference type="RefSeq" id="WP_068754683.1">
    <property type="nucleotide sequence ID" value="NZ_KQ950181.1"/>
</dbReference>
<protein>
    <submittedName>
        <fullName evidence="1">Uncharacterized protein</fullName>
    </submittedName>
</protein>
<accession>A0A147KJB1</accession>
<evidence type="ECO:0000313" key="1">
    <source>
        <dbReference type="EMBL" id="KUP97380.1"/>
    </source>
</evidence>
<sequence length="127" mass="13805">MPLLNLTPHEVTVLSDDARVIGRYPAAARPVRVPVVRVRVGEVDGVPLVRQYHGRTVLPEERPGTWYIVSTLVAAAHPGRRDLLVPTDLVRSADGTVVGCRALDCHTGPELRRMVCEEPGAGEVTEP</sequence>
<organism evidence="1 2">
    <name type="scientific">Thermobifida cellulosilytica TB100</name>
    <dbReference type="NCBI Taxonomy" id="665004"/>
    <lineage>
        <taxon>Bacteria</taxon>
        <taxon>Bacillati</taxon>
        <taxon>Actinomycetota</taxon>
        <taxon>Actinomycetes</taxon>
        <taxon>Streptosporangiales</taxon>
        <taxon>Nocardiopsidaceae</taxon>
        <taxon>Thermobifida</taxon>
    </lineage>
</organism>
<dbReference type="PATRIC" id="fig|665004.4.peg.1415"/>
<dbReference type="AlphaFoldDB" id="A0A147KJB1"/>
<dbReference type="EMBL" id="LGEM01000030">
    <property type="protein sequence ID" value="KUP97380.1"/>
    <property type="molecule type" value="Genomic_DNA"/>
</dbReference>
<proteinExistence type="predicted"/>
<dbReference type="OrthoDB" id="3428544at2"/>
<keyword evidence="2" id="KW-1185">Reference proteome</keyword>
<dbReference type="Proteomes" id="UP000074382">
    <property type="component" value="Unassembled WGS sequence"/>
</dbReference>